<proteinExistence type="predicted"/>
<feature type="compositionally biased region" description="Low complexity" evidence="1">
    <location>
        <begin position="216"/>
        <end position="231"/>
    </location>
</feature>
<evidence type="ECO:0000256" key="1">
    <source>
        <dbReference type="SAM" id="MobiDB-lite"/>
    </source>
</evidence>
<comment type="caution">
    <text evidence="2">The sequence shown here is derived from an EMBL/GenBank/DDBJ whole genome shotgun (WGS) entry which is preliminary data.</text>
</comment>
<evidence type="ECO:0000313" key="3">
    <source>
        <dbReference type="Proteomes" id="UP000270342"/>
    </source>
</evidence>
<sequence length="231" mass="25367">MENPTLTFGAPDGLHGALRWRSGYGTQGPVGRTWGDLSISIGSVDIWGRSGAHAAYGATDTMTWCWIDMLEFLRRAWPYLIEDDTCPIPLDRDDARAASLVGLRTRAFERWHAQRDAMTDAQIDDEDARLRDFMVVHDLGEALAGACAPPLILLRDGERMHVASSKQAWSLPFGSTMSTLAQLGDVIAARVRTLIDPRSIRLCAQWDARGTRTRAPSSQCSPSPPSQTSGK</sequence>
<dbReference type="Proteomes" id="UP000270342">
    <property type="component" value="Unassembled WGS sequence"/>
</dbReference>
<evidence type="ECO:0000313" key="2">
    <source>
        <dbReference type="EMBL" id="RKP46207.1"/>
    </source>
</evidence>
<keyword evidence="3" id="KW-1185">Reference proteome</keyword>
<organism evidence="2 3">
    <name type="scientific">Pararobbsia silviterrae</name>
    <dbReference type="NCBI Taxonomy" id="1792498"/>
    <lineage>
        <taxon>Bacteria</taxon>
        <taxon>Pseudomonadati</taxon>
        <taxon>Pseudomonadota</taxon>
        <taxon>Betaproteobacteria</taxon>
        <taxon>Burkholderiales</taxon>
        <taxon>Burkholderiaceae</taxon>
        <taxon>Pararobbsia</taxon>
    </lineage>
</organism>
<reference evidence="2 3" key="1">
    <citation type="submission" date="2018-10" db="EMBL/GenBank/DDBJ databases">
        <title>Robbsia sp. DHC34, isolated from soil.</title>
        <authorList>
            <person name="Gao Z.-H."/>
            <person name="Qiu L.-H."/>
        </authorList>
    </citation>
    <scope>NUCLEOTIDE SEQUENCE [LARGE SCALE GENOMIC DNA]</scope>
    <source>
        <strain evidence="2 3">DHC34</strain>
    </source>
</reference>
<feature type="region of interest" description="Disordered" evidence="1">
    <location>
        <begin position="211"/>
        <end position="231"/>
    </location>
</feature>
<name>A0A494X684_9BURK</name>
<gene>
    <name evidence="2" type="ORF">D7S86_25140</name>
</gene>
<protein>
    <submittedName>
        <fullName evidence="2">Uncharacterized protein</fullName>
    </submittedName>
</protein>
<dbReference type="AlphaFoldDB" id="A0A494X684"/>
<accession>A0A494X684</accession>
<dbReference type="EMBL" id="RBZU01000015">
    <property type="protein sequence ID" value="RKP46207.1"/>
    <property type="molecule type" value="Genomic_DNA"/>
</dbReference>